<comment type="caution">
    <text evidence="1">The sequence shown here is derived from an EMBL/GenBank/DDBJ whole genome shotgun (WGS) entry which is preliminary data.</text>
</comment>
<dbReference type="EMBL" id="JBCITK010000001">
    <property type="protein sequence ID" value="MEN0642002.1"/>
    <property type="molecule type" value="Genomic_DNA"/>
</dbReference>
<dbReference type="Proteomes" id="UP001418796">
    <property type="component" value="Unassembled WGS sequence"/>
</dbReference>
<reference evidence="1 2" key="1">
    <citation type="submission" date="2024-03" db="EMBL/GenBank/DDBJ databases">
        <title>Bacilli Hybrid Assemblies.</title>
        <authorList>
            <person name="Kovac J."/>
        </authorList>
    </citation>
    <scope>NUCLEOTIDE SEQUENCE [LARGE SCALE GENOMIC DNA]</scope>
    <source>
        <strain evidence="1 2">FSL R7-0666</strain>
    </source>
</reference>
<accession>A0ABU9VEF7</accession>
<name>A0ABU9VEF7_9BACI</name>
<sequence length="173" mass="19589">MFDSDILRLESKSYHKGVVELISRKSWLLGVIVFVLLFNVSATKGQAVTFKELPQVKESDQWIVSLNVATNDTRIQKPNPKLFDTYELKVENKMGDMGAVMVRAYRDEPDTDVRYGLAIMDERQTKGLLTLGGAATYSAMSVTKKAKQIEVDVLWTTGVEGDRPYKETFIFKQ</sequence>
<organism evidence="1 2">
    <name type="scientific">Alkalicoccobacillus gibsonii</name>
    <dbReference type="NCBI Taxonomy" id="79881"/>
    <lineage>
        <taxon>Bacteria</taxon>
        <taxon>Bacillati</taxon>
        <taxon>Bacillota</taxon>
        <taxon>Bacilli</taxon>
        <taxon>Bacillales</taxon>
        <taxon>Bacillaceae</taxon>
        <taxon>Alkalicoccobacillus</taxon>
    </lineage>
</organism>
<evidence type="ECO:0000313" key="1">
    <source>
        <dbReference type="EMBL" id="MEN0642002.1"/>
    </source>
</evidence>
<gene>
    <name evidence="1" type="ORF">MKY91_02350</name>
</gene>
<keyword evidence="2" id="KW-1185">Reference proteome</keyword>
<proteinExistence type="predicted"/>
<dbReference type="RefSeq" id="WP_343129164.1">
    <property type="nucleotide sequence ID" value="NZ_JBCITK010000001.1"/>
</dbReference>
<protein>
    <submittedName>
        <fullName evidence="1">Uncharacterized protein</fullName>
    </submittedName>
</protein>
<evidence type="ECO:0000313" key="2">
    <source>
        <dbReference type="Proteomes" id="UP001418796"/>
    </source>
</evidence>